<accession>A0ABU6BHX3</accession>
<reference evidence="1 2" key="1">
    <citation type="journal article" date="2014" name="Genome Announc.">
        <title>Draft Genome Sequence of Geobacillus icigianus Strain G1w1T Isolated from Hot Springs in the Valley of Geysers, Kamchatka (Russian Federation).</title>
        <authorList>
            <person name="Bryanskaya A.V."/>
            <person name="Rozanov A.S."/>
            <person name="Logacheva M.D."/>
            <person name="Kotenko A.V."/>
            <person name="Peltek S.E."/>
        </authorList>
    </citation>
    <scope>NUCLEOTIDE SEQUENCE [LARGE SCALE GENOMIC DNA]</scope>
    <source>
        <strain evidence="1 2">G1w1</strain>
    </source>
</reference>
<keyword evidence="2" id="KW-1185">Reference proteome</keyword>
<gene>
    <name evidence="1" type="ORF">EP10_002406</name>
</gene>
<proteinExistence type="predicted"/>
<comment type="caution">
    <text evidence="1">The sequence shown here is derived from an EMBL/GenBank/DDBJ whole genome shotgun (WGS) entry which is preliminary data.</text>
</comment>
<protein>
    <submittedName>
        <fullName evidence="1">Uncharacterized protein</fullName>
    </submittedName>
</protein>
<name>A0ABU6BHX3_9BACL</name>
<sequence length="83" mass="9457">MPNETAVNTKRLVQEHHTPIIFTPHSGGVMALEVFNPTDNFIIAAYTSERKITQTGNKLTVRIPPRYDGYIPTFTNNAHEEFR</sequence>
<evidence type="ECO:0000313" key="2">
    <source>
        <dbReference type="Proteomes" id="UP000029267"/>
    </source>
</evidence>
<evidence type="ECO:0000313" key="1">
    <source>
        <dbReference type="EMBL" id="MEB3751551.1"/>
    </source>
</evidence>
<dbReference type="Proteomes" id="UP000029267">
    <property type="component" value="Unassembled WGS sequence"/>
</dbReference>
<dbReference type="EMBL" id="JPYA02000003">
    <property type="protein sequence ID" value="MEB3751551.1"/>
    <property type="molecule type" value="Genomic_DNA"/>
</dbReference>
<organism evidence="1 2">
    <name type="scientific">Geobacillus icigianus</name>
    <dbReference type="NCBI Taxonomy" id="1430331"/>
    <lineage>
        <taxon>Bacteria</taxon>
        <taxon>Bacillati</taxon>
        <taxon>Bacillota</taxon>
        <taxon>Bacilli</taxon>
        <taxon>Bacillales</taxon>
        <taxon>Anoxybacillaceae</taxon>
        <taxon>Geobacillus</taxon>
    </lineage>
</organism>